<accession>A0ABY4E0J2</accession>
<dbReference type="RefSeq" id="WP_058357437.1">
    <property type="nucleotide sequence ID" value="NZ_CABKVG010000010.1"/>
</dbReference>
<sequence length="320" mass="35565">MSAYVLLERIKVQTANAIAGVTYGYPAITHFLGFTHALSRKLKINYPMGFTGCAIISHQHTLKTHVRYGDSNFIQSKCPPSTLMGKGSDANKTPPIIEEGKMDLTVSLLLECEVELSSQDEQQAQLKSLLQALIPTLRLAGGNIVDVGGIYLLGEHPQLIPFLKQKLLPAYFLIDQSESVLTHTDSDASSPNQTFDTWLAHFGLHYQVKEPTQMAASKQSQSVTWVLQDKPSTWLVPLALGYKGITPVLAAGSVANSRDVESPFVFTEMVYGVGAWVGIHKLQEVSAMIWRYHHHNEWYLAQQQGQQVDFDLDEEDIEPQ</sequence>
<proteinExistence type="predicted"/>
<name>A0ABY4E0J2_9NEIS</name>
<dbReference type="CDD" id="cd09736">
    <property type="entry name" value="Csy2_I-F"/>
    <property type="match status" value="1"/>
</dbReference>
<dbReference type="EMBL" id="CP091511">
    <property type="protein sequence ID" value="UOO88881.1"/>
    <property type="molecule type" value="Genomic_DNA"/>
</dbReference>
<protein>
    <submittedName>
        <fullName evidence="1">Type I-F CRISPR-associated protein Csy2</fullName>
    </submittedName>
</protein>
<reference evidence="1 2" key="1">
    <citation type="journal article" date="2022" name="Res Sq">
        <title>Evolution of multicellular longitudinally dividing oral cavity symbionts (Neisseriaceae).</title>
        <authorList>
            <person name="Nyongesa S."/>
            <person name="Weber P."/>
            <person name="Bernet E."/>
            <person name="Pullido F."/>
            <person name="Nieckarz M."/>
            <person name="Delaby M."/>
            <person name="Nieves C."/>
            <person name="Viehboeck T."/>
            <person name="Krause N."/>
            <person name="Rivera-Millot A."/>
            <person name="Nakamura A."/>
            <person name="Vischer N."/>
            <person name="VanNieuwenhze M."/>
            <person name="Brun Y."/>
            <person name="Cava F."/>
            <person name="Bulgheresi S."/>
            <person name="Veyrier F."/>
        </authorList>
    </citation>
    <scope>NUCLEOTIDE SEQUENCE [LARGE SCALE GENOMIC DNA]</scope>
    <source>
        <strain evidence="1 2">SN4</strain>
    </source>
</reference>
<keyword evidence="2" id="KW-1185">Reference proteome</keyword>
<gene>
    <name evidence="1" type="primary">csy2</name>
    <name evidence="1" type="ORF">LVJ82_15700</name>
</gene>
<dbReference type="InterPro" id="IPR013398">
    <property type="entry name" value="CRISPR-assoc_prot_Csy2"/>
</dbReference>
<dbReference type="NCBIfam" id="TIGR02565">
    <property type="entry name" value="cas_Csy2"/>
    <property type="match status" value="1"/>
</dbReference>
<evidence type="ECO:0000313" key="1">
    <source>
        <dbReference type="EMBL" id="UOO88881.1"/>
    </source>
</evidence>
<dbReference type="Pfam" id="PF09614">
    <property type="entry name" value="Cas_Csy2"/>
    <property type="match status" value="1"/>
</dbReference>
<organism evidence="1 2">
    <name type="scientific">Vitreoscilla massiliensis</name>
    <dbReference type="NCBI Taxonomy" id="1689272"/>
    <lineage>
        <taxon>Bacteria</taxon>
        <taxon>Pseudomonadati</taxon>
        <taxon>Pseudomonadota</taxon>
        <taxon>Betaproteobacteria</taxon>
        <taxon>Neisseriales</taxon>
        <taxon>Neisseriaceae</taxon>
        <taxon>Vitreoscilla</taxon>
    </lineage>
</organism>
<dbReference type="Proteomes" id="UP000832011">
    <property type="component" value="Chromosome"/>
</dbReference>
<evidence type="ECO:0000313" key="2">
    <source>
        <dbReference type="Proteomes" id="UP000832011"/>
    </source>
</evidence>